<name>A0A1D7TMZ7_9BACT</name>
<evidence type="ECO:0000256" key="3">
    <source>
        <dbReference type="ARBA" id="ARBA00022448"/>
    </source>
</evidence>
<dbReference type="AlphaFoldDB" id="A0A1D7TMZ7"/>
<dbReference type="GO" id="GO:0015562">
    <property type="term" value="F:efflux transmembrane transporter activity"/>
    <property type="evidence" value="ECO:0007669"/>
    <property type="project" value="InterPro"/>
</dbReference>
<evidence type="ECO:0000256" key="8">
    <source>
        <dbReference type="SAM" id="SignalP"/>
    </source>
</evidence>
<evidence type="ECO:0000256" key="5">
    <source>
        <dbReference type="ARBA" id="ARBA00022692"/>
    </source>
</evidence>
<dbReference type="GO" id="GO:0009279">
    <property type="term" value="C:cell outer membrane"/>
    <property type="evidence" value="ECO:0007669"/>
    <property type="project" value="UniProtKB-SubCell"/>
</dbReference>
<feature type="signal peptide" evidence="8">
    <location>
        <begin position="1"/>
        <end position="24"/>
    </location>
</feature>
<evidence type="ECO:0008006" key="11">
    <source>
        <dbReference type="Google" id="ProtNLM"/>
    </source>
</evidence>
<evidence type="ECO:0000256" key="2">
    <source>
        <dbReference type="ARBA" id="ARBA00007613"/>
    </source>
</evidence>
<protein>
    <recommendedName>
        <fullName evidence="11">TolC family protein</fullName>
    </recommendedName>
</protein>
<evidence type="ECO:0000256" key="6">
    <source>
        <dbReference type="ARBA" id="ARBA00023136"/>
    </source>
</evidence>
<dbReference type="Gene3D" id="1.20.1600.10">
    <property type="entry name" value="Outer membrane efflux proteins (OEP)"/>
    <property type="match status" value="1"/>
</dbReference>
<organism evidence="9 10">
    <name type="scientific">Sulfurospirillum halorespirans DSM 13726</name>
    <dbReference type="NCBI Taxonomy" id="1193502"/>
    <lineage>
        <taxon>Bacteria</taxon>
        <taxon>Pseudomonadati</taxon>
        <taxon>Campylobacterota</taxon>
        <taxon>Epsilonproteobacteria</taxon>
        <taxon>Campylobacterales</taxon>
        <taxon>Sulfurospirillaceae</taxon>
        <taxon>Sulfurospirillum</taxon>
    </lineage>
</organism>
<keyword evidence="3" id="KW-0813">Transport</keyword>
<dbReference type="PANTHER" id="PTHR30026:SF20">
    <property type="entry name" value="OUTER MEMBRANE PROTEIN TOLC"/>
    <property type="match status" value="1"/>
</dbReference>
<keyword evidence="8" id="KW-0732">Signal</keyword>
<keyword evidence="5" id="KW-0812">Transmembrane</keyword>
<keyword evidence="4" id="KW-1134">Transmembrane beta strand</keyword>
<comment type="subcellular location">
    <subcellularLocation>
        <location evidence="1">Cell outer membrane</location>
    </subcellularLocation>
</comment>
<dbReference type="Proteomes" id="UP000094609">
    <property type="component" value="Chromosome"/>
</dbReference>
<dbReference type="SUPFAM" id="SSF56954">
    <property type="entry name" value="Outer membrane efflux proteins (OEP)"/>
    <property type="match status" value="1"/>
</dbReference>
<dbReference type="InterPro" id="IPR051906">
    <property type="entry name" value="TolC-like"/>
</dbReference>
<evidence type="ECO:0000313" key="9">
    <source>
        <dbReference type="EMBL" id="AOO66355.1"/>
    </source>
</evidence>
<keyword evidence="6" id="KW-0472">Membrane</keyword>
<dbReference type="KEGG" id="shal:SHALO_2596"/>
<dbReference type="GO" id="GO:0015288">
    <property type="term" value="F:porin activity"/>
    <property type="evidence" value="ECO:0007669"/>
    <property type="project" value="TreeGrafter"/>
</dbReference>
<dbReference type="STRING" id="1193502.SHALO_2596"/>
<accession>A0A1D7TMZ7</accession>
<keyword evidence="7" id="KW-0998">Cell outer membrane</keyword>
<dbReference type="GO" id="GO:1990281">
    <property type="term" value="C:efflux pump complex"/>
    <property type="evidence" value="ECO:0007669"/>
    <property type="project" value="TreeGrafter"/>
</dbReference>
<dbReference type="EMBL" id="CP017111">
    <property type="protein sequence ID" value="AOO66355.1"/>
    <property type="molecule type" value="Genomic_DNA"/>
</dbReference>
<reference evidence="10" key="1">
    <citation type="submission" date="2016-08" db="EMBL/GenBank/DDBJ databases">
        <title>Complete genome sequence of the organohalide-respiring Epsilonproteobacterium Sulfurospirillum halorespirans.</title>
        <authorList>
            <person name="Goris T."/>
            <person name="Zimmermann J."/>
            <person name="Schenz B."/>
            <person name="Lemos M."/>
            <person name="Hackermueller J."/>
            <person name="Diekert G."/>
        </authorList>
    </citation>
    <scope>NUCLEOTIDE SEQUENCE [LARGE SCALE GENOMIC DNA]</scope>
    <source>
        <strain>DSM 13726</strain>
        <strain evidence="10">PCE-M2</strain>
    </source>
</reference>
<proteinExistence type="inferred from homology"/>
<feature type="chain" id="PRO_5009099569" description="TolC family protein" evidence="8">
    <location>
        <begin position="25"/>
        <end position="461"/>
    </location>
</feature>
<comment type="similarity">
    <text evidence="2">Belongs to the outer membrane factor (OMF) (TC 1.B.17) family.</text>
</comment>
<evidence type="ECO:0000256" key="4">
    <source>
        <dbReference type="ARBA" id="ARBA00022452"/>
    </source>
</evidence>
<dbReference type="InterPro" id="IPR003423">
    <property type="entry name" value="OMP_efflux"/>
</dbReference>
<dbReference type="Pfam" id="PF02321">
    <property type="entry name" value="OEP"/>
    <property type="match status" value="2"/>
</dbReference>
<dbReference type="PANTHER" id="PTHR30026">
    <property type="entry name" value="OUTER MEMBRANE PROTEIN TOLC"/>
    <property type="match status" value="1"/>
</dbReference>
<evidence type="ECO:0000256" key="7">
    <source>
        <dbReference type="ARBA" id="ARBA00023237"/>
    </source>
</evidence>
<sequence>MVKKVNVFFALCLCCSFSLSSLLALDSQEDESQKDMIAKLNNFLTQKDSSSIDTNNVTLKQAVVTAIKSNYRIRQAQERIVQADYSTQEAYADFLPQVDIASTGTRKDNRGFDEQKYEQARGDLTTTYNLFSSGMHSETVAKTKITRKEQEERLKGTLEEEISKVIDAYFSVAYGSMAVEVNKNNYDKLLRILDIVKIKRELGAATVGDESSIQASVSNAKTALINTESAYNNAKDYYEFLTHAKVEDLTPTELSFETNLSAFDEIFEEIKKQNTDLNILETQIKGKQKEIVINNATQGLKIDFSMTNSKRFKDDNLPTTSPSEGQNSDFIAELTFKINLYDGGRTEAKSAKLLSETSALIYNLEYTKQDTKWNSQKLFNSVQTNVKTIDTLSTEIDASRRMAEAYWEKFRLSSQDLVTLLQAQRQVNSAELEKLRSEKARVVDYFSLLSKQGKLVEYFGF</sequence>
<dbReference type="PATRIC" id="fig|1193502.14.peg.2629"/>
<evidence type="ECO:0000256" key="1">
    <source>
        <dbReference type="ARBA" id="ARBA00004442"/>
    </source>
</evidence>
<keyword evidence="10" id="KW-1185">Reference proteome</keyword>
<gene>
    <name evidence="9" type="ORF">SHALO_2596</name>
</gene>
<evidence type="ECO:0000313" key="10">
    <source>
        <dbReference type="Proteomes" id="UP000094609"/>
    </source>
</evidence>